<organism evidence="18 19">
    <name type="scientific">Hydrocarboniphaga effusa AP103</name>
    <dbReference type="NCBI Taxonomy" id="1172194"/>
    <lineage>
        <taxon>Bacteria</taxon>
        <taxon>Pseudomonadati</taxon>
        <taxon>Pseudomonadota</taxon>
        <taxon>Gammaproteobacteria</taxon>
        <taxon>Nevskiales</taxon>
        <taxon>Nevskiaceae</taxon>
        <taxon>Hydrocarboniphaga</taxon>
    </lineage>
</organism>
<keyword evidence="6" id="KW-0560">Oxidoreductase</keyword>
<dbReference type="GO" id="GO:0050660">
    <property type="term" value="F:flavin adenine dinucleotide binding"/>
    <property type="evidence" value="ECO:0007669"/>
    <property type="project" value="InterPro"/>
</dbReference>
<dbReference type="InterPro" id="IPR036188">
    <property type="entry name" value="FAD/NAD-bd_sf"/>
</dbReference>
<accession>I7Z979</accession>
<evidence type="ECO:0000256" key="11">
    <source>
        <dbReference type="ARBA" id="ARBA00038856"/>
    </source>
</evidence>
<proteinExistence type="inferred from homology"/>
<keyword evidence="10" id="KW-0413">Isomerase</keyword>
<dbReference type="InterPro" id="IPR052542">
    <property type="entry name" value="Cholesterol_Oxidase"/>
</dbReference>
<evidence type="ECO:0000256" key="1">
    <source>
        <dbReference type="ARBA" id="ARBA00001974"/>
    </source>
</evidence>
<evidence type="ECO:0000259" key="17">
    <source>
        <dbReference type="Pfam" id="PF05199"/>
    </source>
</evidence>
<dbReference type="EC" id="1.1.3.6" evidence="13"/>
<evidence type="ECO:0000256" key="9">
    <source>
        <dbReference type="ARBA" id="ARBA00023221"/>
    </source>
</evidence>
<dbReference type="Pfam" id="PF05199">
    <property type="entry name" value="GMC_oxred_C"/>
    <property type="match status" value="1"/>
</dbReference>
<dbReference type="GO" id="GO:0008203">
    <property type="term" value="P:cholesterol metabolic process"/>
    <property type="evidence" value="ECO:0007669"/>
    <property type="project" value="UniProtKB-KW"/>
</dbReference>
<evidence type="ECO:0000259" key="16">
    <source>
        <dbReference type="Pfam" id="PF00732"/>
    </source>
</evidence>
<dbReference type="InterPro" id="IPR007867">
    <property type="entry name" value="GMC_OxRtase_C"/>
</dbReference>
<comment type="cofactor">
    <cofactor evidence="1">
        <name>FAD</name>
        <dbReference type="ChEBI" id="CHEBI:57692"/>
    </cofactor>
</comment>
<dbReference type="InterPro" id="IPR000172">
    <property type="entry name" value="GMC_OxRdtase_N"/>
</dbReference>
<reference evidence="18 19" key="1">
    <citation type="journal article" date="2012" name="J. Bacteriol.">
        <title>Genome Sequence of n-Alkane-Degrading Hydrocarboniphaga effusa Strain AP103T (ATCC BAA-332T).</title>
        <authorList>
            <person name="Chang H.K."/>
            <person name="Zylstra G.J."/>
            <person name="Chae J.C."/>
        </authorList>
    </citation>
    <scope>NUCLEOTIDE SEQUENCE [LARGE SCALE GENOMIC DNA]</scope>
    <source>
        <strain evidence="18 19">AP103</strain>
    </source>
</reference>
<feature type="domain" description="Glucose-methanol-choline oxidoreductase N-terminal" evidence="16">
    <location>
        <begin position="203"/>
        <end position="295"/>
    </location>
</feature>
<dbReference type="EMBL" id="AKGD01000003">
    <property type="protein sequence ID" value="EIT68384.1"/>
    <property type="molecule type" value="Genomic_DNA"/>
</dbReference>
<dbReference type="GO" id="GO:0016995">
    <property type="term" value="F:cholesterol oxidase activity"/>
    <property type="evidence" value="ECO:0007669"/>
    <property type="project" value="UniProtKB-EC"/>
</dbReference>
<evidence type="ECO:0000256" key="13">
    <source>
        <dbReference type="ARBA" id="ARBA00049723"/>
    </source>
</evidence>
<comment type="pathway">
    <text evidence="12">Steroid metabolism; cholesterol degradation.</text>
</comment>
<dbReference type="PANTHER" id="PTHR47470:SF1">
    <property type="entry name" value="FAD-DEPENDENT OXIDOREDUCTASE 2 FAD BINDING DOMAIN-CONTAINING PROTEIN"/>
    <property type="match status" value="1"/>
</dbReference>
<keyword evidence="8" id="KW-1207">Sterol metabolism</keyword>
<dbReference type="GO" id="GO:0004769">
    <property type="term" value="F:steroid Delta-isomerase activity"/>
    <property type="evidence" value="ECO:0007669"/>
    <property type="project" value="UniProtKB-EC"/>
</dbReference>
<keyword evidence="7" id="KW-0443">Lipid metabolism</keyword>
<sequence length="547" mass="59956">MTTVLPPADSEMGADFDFDFVVIGSGFGGSVSALRLSEKGYRVAVMEMGSRWSSETLPKTNWNLRRFLWAPFAGLRGFLSLRLFKHVMILHGNAVGGGSITYAQTLLVPPDRVWSEGSWADLDRWTDVMPTHYDTAKRMLGVTRNPMLGPGDLRLRQMADVVGVGDTFYPTDVGVFFGPPGSEPGSVHPDPYFGGEGPERRACMGCGGCMVGCRHGAKNTLDQNYLYLAERLGAQVFAETRVTDVHPLGLSNDGSEGYAVHVRPTYGRAADARRLTARNVVFSASSLGTQELLLRLREDGSLPKISDQLGRKVRTNAESILTIRYPGSKHDLSKGIAIGSGIYIDEHTHVEAVRYPAGSDMMGSLFTVLTHGKPGWSRPLSWVVAMVSLLLRHPLKALRFLLPFGFAMQTVILLCMQTIDGHINMKLRRRWYWPFSRTLVSEGDRIPTFIPEANRFAEVAAKATGGIGGSSFFEIFFNVPMTAHCMGGCAMGRSSRDGVIDAQNRVFNYQNLYVVDGSMIAANLGVNPSLTITALAERAMSFIPSKR</sequence>
<evidence type="ECO:0000256" key="14">
    <source>
        <dbReference type="ARBA" id="ARBA00049744"/>
    </source>
</evidence>
<dbReference type="Proteomes" id="UP000003704">
    <property type="component" value="Unassembled WGS sequence"/>
</dbReference>
<comment type="similarity">
    <text evidence="2">Belongs to the GMC oxidoreductase family.</text>
</comment>
<evidence type="ECO:0000256" key="7">
    <source>
        <dbReference type="ARBA" id="ARBA00023098"/>
    </source>
</evidence>
<evidence type="ECO:0000313" key="19">
    <source>
        <dbReference type="Proteomes" id="UP000003704"/>
    </source>
</evidence>
<evidence type="ECO:0000256" key="2">
    <source>
        <dbReference type="ARBA" id="ARBA00010790"/>
    </source>
</evidence>
<dbReference type="STRING" id="1172194.WQQ_35790"/>
<evidence type="ECO:0000256" key="6">
    <source>
        <dbReference type="ARBA" id="ARBA00023002"/>
    </source>
</evidence>
<evidence type="ECO:0000256" key="8">
    <source>
        <dbReference type="ARBA" id="ARBA00023166"/>
    </source>
</evidence>
<dbReference type="PATRIC" id="fig|1172194.4.peg.3473"/>
<evidence type="ECO:0000256" key="3">
    <source>
        <dbReference type="ARBA" id="ARBA00022548"/>
    </source>
</evidence>
<evidence type="ECO:0000256" key="15">
    <source>
        <dbReference type="ARBA" id="ARBA00049778"/>
    </source>
</evidence>
<name>I7Z979_9GAMM</name>
<keyword evidence="4" id="KW-0285">Flavoprotein</keyword>
<evidence type="ECO:0000256" key="4">
    <source>
        <dbReference type="ARBA" id="ARBA00022630"/>
    </source>
</evidence>
<dbReference type="PANTHER" id="PTHR47470">
    <property type="entry name" value="CHOLESTEROL OXIDASE"/>
    <property type="match status" value="1"/>
</dbReference>
<dbReference type="RefSeq" id="WP_007186516.1">
    <property type="nucleotide sequence ID" value="NZ_AKGD01000003.1"/>
</dbReference>
<dbReference type="EC" id="5.3.3.1" evidence="11"/>
<keyword evidence="19" id="KW-1185">Reference proteome</keyword>
<gene>
    <name evidence="18" type="ORF">WQQ_35790</name>
</gene>
<comment type="caution">
    <text evidence="18">The sequence shown here is derived from an EMBL/GenBank/DDBJ whole genome shotgun (WGS) entry which is preliminary data.</text>
</comment>
<dbReference type="Gene3D" id="3.50.50.60">
    <property type="entry name" value="FAD/NAD(P)-binding domain"/>
    <property type="match status" value="3"/>
</dbReference>
<keyword evidence="9" id="KW-0753">Steroid metabolism</keyword>
<evidence type="ECO:0000256" key="12">
    <source>
        <dbReference type="ARBA" id="ARBA00049645"/>
    </source>
</evidence>
<feature type="domain" description="Glucose-methanol-choline oxidoreductase C-terminal" evidence="17">
    <location>
        <begin position="482"/>
        <end position="536"/>
    </location>
</feature>
<keyword evidence="5" id="KW-0274">FAD</keyword>
<dbReference type="SUPFAM" id="SSF51905">
    <property type="entry name" value="FAD/NAD(P)-binding domain"/>
    <property type="match status" value="1"/>
</dbReference>
<keyword evidence="3" id="KW-0153">Cholesterol metabolism</keyword>
<protein>
    <recommendedName>
        <fullName evidence="14">Cholesterol oxidase</fullName>
        <ecNumber evidence="13">1.1.3.6</ecNumber>
        <ecNumber evidence="11">5.3.3.1</ecNumber>
    </recommendedName>
    <alternativeName>
        <fullName evidence="15">Cholesterol isomerase</fullName>
    </alternativeName>
</protein>
<dbReference type="AlphaFoldDB" id="I7Z979"/>
<evidence type="ECO:0000256" key="10">
    <source>
        <dbReference type="ARBA" id="ARBA00023235"/>
    </source>
</evidence>
<dbReference type="Pfam" id="PF13450">
    <property type="entry name" value="NAD_binding_8"/>
    <property type="match status" value="1"/>
</dbReference>
<evidence type="ECO:0000313" key="18">
    <source>
        <dbReference type="EMBL" id="EIT68384.1"/>
    </source>
</evidence>
<evidence type="ECO:0000256" key="5">
    <source>
        <dbReference type="ARBA" id="ARBA00022827"/>
    </source>
</evidence>
<dbReference type="Pfam" id="PF00732">
    <property type="entry name" value="GMC_oxred_N"/>
    <property type="match status" value="1"/>
</dbReference>